<feature type="transmembrane region" description="Helical" evidence="1">
    <location>
        <begin position="360"/>
        <end position="377"/>
    </location>
</feature>
<sequence length="862" mass="99062">MKRSLKRRQNHQKTILTSAIAFLIPFVVSIIILALKGIYPGSERTILASDGFHQYVIFHTGLKNALQENGSLFYTFTSGLGLNFYALMSYYLGSFLSPLGYFFTLETMPDAIYLMTILKFGLIGLSTNLSLQNIYRKLDKTYTILLSTSFALMSFSSSQLEITMWLDVFIIVPLIMWGLDRLLKEEGRLLYYLSLTTLFIQNYYFGFMMAVFLTLWYLVQLTWDFKSRRKTFTDFTVVSLLAGLTSLVMILPAIFDLKTHGETLSTFTQFTTEGSWWLDIFAKNIIGSYDTTKFGSIPTLYAGLIPLLLALTFFLIRSIKWPVKLSYLILIGFLIASFYLEPLDLFWQGMHAPNMFLHRYSWVWSLLIIWMAAETLLRLQQLTTFTALIPYILFSSGFILTYLYREKYDFLEPIHFLLTLEFLIVYLFLVLFRKNIAQKQLVLSLLFFSLFEISLNAYYQVSGLEEEWHFPSRENYSQNMTDIVNLVDSIKERHTDFFRTERWLPQTGNDSMKYDYNGISQFSSIRNRSSSQLLDQLGFKSSGTNLNLRYQNNTLLMDLLFGITYNIAEDMPSKYGFYPLETTNSVKLYESENSASLAILSSAPYQDIPLTHSHLDNQTKLVNALIGQDLTYFYELETVNQSNHSSDNILEKDPSYPQSNDASAYFEVLTDRDSQLYLNLEGLSLTNDDYDTVDIIVNGRRFEYTVDNAYPLFNLGFFTANQRLQIRIVFPNQDTVNYDHLRIIALSIDAFQKASDAINQLSTETQISKNVVETSYNATNMTSLLYTIPFDDGWTASVNGQKTAVEPFQEGLIKVDVPEGQGKVVLTFVPKGLKEGIIACVIGVLGFSLYEFKTKRPKTSRE</sequence>
<dbReference type="RefSeq" id="WP_307121743.1">
    <property type="nucleotide sequence ID" value="NZ_JAUSTM010000009.1"/>
</dbReference>
<feature type="transmembrane region" description="Helical" evidence="1">
    <location>
        <begin position="323"/>
        <end position="340"/>
    </location>
</feature>
<dbReference type="PANTHER" id="PTHR38454:SF1">
    <property type="entry name" value="INTEGRAL MEMBRANE PROTEIN"/>
    <property type="match status" value="1"/>
</dbReference>
<feature type="transmembrane region" description="Helical" evidence="1">
    <location>
        <begin position="231"/>
        <end position="255"/>
    </location>
</feature>
<dbReference type="PANTHER" id="PTHR38454">
    <property type="entry name" value="INTEGRAL MEMBRANE PROTEIN-RELATED"/>
    <property type="match status" value="1"/>
</dbReference>
<evidence type="ECO:0000256" key="1">
    <source>
        <dbReference type="SAM" id="Phobius"/>
    </source>
</evidence>
<reference evidence="2 3" key="1">
    <citation type="submission" date="2023-07" db="EMBL/GenBank/DDBJ databases">
        <title>Genomic Encyclopedia of Type Strains, Phase IV (KMG-IV): sequencing the most valuable type-strain genomes for metagenomic binning, comparative biology and taxonomic classification.</title>
        <authorList>
            <person name="Goeker M."/>
        </authorList>
    </citation>
    <scope>NUCLEOTIDE SEQUENCE [LARGE SCALE GENOMIC DNA]</scope>
    <source>
        <strain evidence="2 3">DSM 105143</strain>
    </source>
</reference>
<name>A0ABT9YRD1_9STRE</name>
<comment type="caution">
    <text evidence="2">The sequence shown here is derived from an EMBL/GenBank/DDBJ whole genome shotgun (WGS) entry which is preliminary data.</text>
</comment>
<feature type="transmembrane region" description="Helical" evidence="1">
    <location>
        <begin position="199"/>
        <end position="219"/>
    </location>
</feature>
<dbReference type="Pfam" id="PF09586">
    <property type="entry name" value="YfhO"/>
    <property type="match status" value="1"/>
</dbReference>
<dbReference type="Proteomes" id="UP001223079">
    <property type="component" value="Unassembled WGS sequence"/>
</dbReference>
<feature type="transmembrane region" description="Helical" evidence="1">
    <location>
        <begin position="15"/>
        <end position="35"/>
    </location>
</feature>
<feature type="transmembrane region" description="Helical" evidence="1">
    <location>
        <begin position="72"/>
        <end position="92"/>
    </location>
</feature>
<evidence type="ECO:0000313" key="2">
    <source>
        <dbReference type="EMBL" id="MDQ0222550.1"/>
    </source>
</evidence>
<keyword evidence="1" id="KW-1133">Transmembrane helix</keyword>
<feature type="transmembrane region" description="Helical" evidence="1">
    <location>
        <begin position="112"/>
        <end position="131"/>
    </location>
</feature>
<protein>
    <submittedName>
        <fullName evidence="2">Membrane protein YfhO</fullName>
    </submittedName>
</protein>
<feature type="transmembrane region" description="Helical" evidence="1">
    <location>
        <begin position="162"/>
        <end position="179"/>
    </location>
</feature>
<feature type="transmembrane region" description="Helical" evidence="1">
    <location>
        <begin position="410"/>
        <end position="429"/>
    </location>
</feature>
<gene>
    <name evidence="2" type="ORF">J2S23_001102</name>
</gene>
<feature type="transmembrane region" description="Helical" evidence="1">
    <location>
        <begin position="384"/>
        <end position="404"/>
    </location>
</feature>
<keyword evidence="1" id="KW-0472">Membrane</keyword>
<feature type="transmembrane region" description="Helical" evidence="1">
    <location>
        <begin position="299"/>
        <end position="316"/>
    </location>
</feature>
<dbReference type="InterPro" id="IPR018580">
    <property type="entry name" value="Uncharacterised_YfhO"/>
</dbReference>
<organism evidence="2 3">
    <name type="scientific">Streptococcus moroccensis</name>
    <dbReference type="NCBI Taxonomy" id="1451356"/>
    <lineage>
        <taxon>Bacteria</taxon>
        <taxon>Bacillati</taxon>
        <taxon>Bacillota</taxon>
        <taxon>Bacilli</taxon>
        <taxon>Lactobacillales</taxon>
        <taxon>Streptococcaceae</taxon>
        <taxon>Streptococcus</taxon>
    </lineage>
</organism>
<keyword evidence="1" id="KW-0812">Transmembrane</keyword>
<accession>A0ABT9YRD1</accession>
<proteinExistence type="predicted"/>
<evidence type="ECO:0000313" key="3">
    <source>
        <dbReference type="Proteomes" id="UP001223079"/>
    </source>
</evidence>
<keyword evidence="3" id="KW-1185">Reference proteome</keyword>
<dbReference type="EMBL" id="JAUSTM010000009">
    <property type="protein sequence ID" value="MDQ0222550.1"/>
    <property type="molecule type" value="Genomic_DNA"/>
</dbReference>
<feature type="transmembrane region" description="Helical" evidence="1">
    <location>
        <begin position="441"/>
        <end position="459"/>
    </location>
</feature>